<evidence type="ECO:0000256" key="6">
    <source>
        <dbReference type="ARBA" id="ARBA00023136"/>
    </source>
</evidence>
<dbReference type="RefSeq" id="XP_049179542.1">
    <property type="nucleotide sequence ID" value="XM_049324762.1"/>
</dbReference>
<evidence type="ECO:0000256" key="4">
    <source>
        <dbReference type="ARBA" id="ARBA00022946"/>
    </source>
</evidence>
<comment type="function">
    <text evidence="7">Mitochondrial mRNA stabilization factor.</text>
</comment>
<dbReference type="GO" id="GO:0048255">
    <property type="term" value="P:mRNA stabilization"/>
    <property type="evidence" value="ECO:0007669"/>
    <property type="project" value="TreeGrafter"/>
</dbReference>
<evidence type="ECO:0000313" key="8">
    <source>
        <dbReference type="EMBL" id="KAI3403795.2"/>
    </source>
</evidence>
<dbReference type="InterPro" id="IPR040152">
    <property type="entry name" value="Atp25"/>
</dbReference>
<dbReference type="Proteomes" id="UP001202479">
    <property type="component" value="Unassembled WGS sequence"/>
</dbReference>
<evidence type="ECO:0000256" key="1">
    <source>
        <dbReference type="ARBA" id="ARBA00004443"/>
    </source>
</evidence>
<comment type="subcellular location">
    <subcellularLocation>
        <location evidence="1 7">Mitochondrion inner membrane</location>
        <topology evidence="1 7">Peripheral membrane protein</topology>
        <orientation evidence="1 7">Matrix side</orientation>
    </subcellularLocation>
</comment>
<dbReference type="GeneID" id="73381045"/>
<keyword evidence="4 7" id="KW-0809">Transit peptide</keyword>
<dbReference type="PANTHER" id="PTHR28087">
    <property type="entry name" value="ATPASE SYNTHESIS PROTEIN 25, MITOCHONDRIAL"/>
    <property type="match status" value="1"/>
</dbReference>
<dbReference type="Pfam" id="PF02410">
    <property type="entry name" value="RsfS"/>
    <property type="match status" value="1"/>
</dbReference>
<reference evidence="8" key="1">
    <citation type="journal article" date="2022" name="DNA Res.">
        <title>Genome analysis of five recently described species of the CUG-Ser clade uncovers Candida theae as a new hybrid lineage with pathogenic potential in the Candida parapsilosis species complex.</title>
        <authorList>
            <person name="Mixao V."/>
            <person name="Del Olmo V."/>
            <person name="Hegedusova E."/>
            <person name="Saus E."/>
            <person name="Pryszcz L."/>
            <person name="Cillingova A."/>
            <person name="Nosek J."/>
            <person name="Gabaldon T."/>
        </authorList>
    </citation>
    <scope>NUCLEOTIDE SEQUENCE</scope>
    <source>
        <strain evidence="8">CBS 10844</strain>
    </source>
</reference>
<keyword evidence="6 7" id="KW-0472">Membrane</keyword>
<organism evidence="8 9">
    <name type="scientific">Candida oxycetoniae</name>
    <dbReference type="NCBI Taxonomy" id="497107"/>
    <lineage>
        <taxon>Eukaryota</taxon>
        <taxon>Fungi</taxon>
        <taxon>Dikarya</taxon>
        <taxon>Ascomycota</taxon>
        <taxon>Saccharomycotina</taxon>
        <taxon>Pichiomycetes</taxon>
        <taxon>Debaryomycetaceae</taxon>
        <taxon>Candida/Lodderomyces clade</taxon>
        <taxon>Candida</taxon>
    </lineage>
</organism>
<evidence type="ECO:0000313" key="9">
    <source>
        <dbReference type="Proteomes" id="UP001202479"/>
    </source>
</evidence>
<dbReference type="Gene3D" id="3.30.460.10">
    <property type="entry name" value="Beta Polymerase, domain 2"/>
    <property type="match status" value="1"/>
</dbReference>
<gene>
    <name evidence="8" type="ORF">KGF56_003430</name>
</gene>
<dbReference type="GO" id="GO:0005743">
    <property type="term" value="C:mitochondrial inner membrane"/>
    <property type="evidence" value="ECO:0007669"/>
    <property type="project" value="UniProtKB-SubCell"/>
</dbReference>
<evidence type="ECO:0000256" key="5">
    <source>
        <dbReference type="ARBA" id="ARBA00023128"/>
    </source>
</evidence>
<evidence type="ECO:0000256" key="2">
    <source>
        <dbReference type="ARBA" id="ARBA00010787"/>
    </source>
</evidence>
<sequence>MIPRAVVKEVVKYSSRSLIYRTFTISRCIRNGGQSDTGDEASSIPWYLRTENRSQAENIVELKTYDFPADLPSRVQEILKLLEVKYGLTDFKVFDLSLLPVDHPKSVENQSSERYVIIASGKSEKHIYKASYDLKQHIKNEYGYQSQIEGMVSNSISPTMRRRLAKRARQGPPATHKTYGIEPNTWVRCEIGVDGAVVHILSPERRKELQLEQLYQEKQDQDDVQEQDVTGGARIAADTTLDKESIFYGLRRGFHTSTQKCKCSNASVDAAQHMDMDTDMDLVYNQLLGEENTVNLKGYKEKFDSLFEASPVQLSSIDKRFQFYRALHLVDPSVASLDLVERILLEKYASFELVSQQIDWNLEIVNDTIKYMELLVDTPTIGISSAEKLDKLSRFISKTATFLTDEIHFFAVERFQVLLWALTCEQNTFINASKINSIIELGGENLETTKKTAIISQNEQGTRDVREMFRRINYGKRGAIPLWLREQMLFTYANTRHWKYFWREWTGLRLSISIPSEFLHYFVRVIILLSIINDKIVLRDFFGKFWNNANGVSIIGEFEKNNKLFNSENEKLAFKKALLLIYKNHCNSFWIQDAYEFANRL</sequence>
<dbReference type="InterPro" id="IPR043519">
    <property type="entry name" value="NT_sf"/>
</dbReference>
<comment type="similarity">
    <text evidence="2 7">Belongs to the ATP25 family.</text>
</comment>
<keyword evidence="3 7" id="KW-0999">Mitochondrion inner membrane</keyword>
<dbReference type="EMBL" id="JAHUZD010000120">
    <property type="protein sequence ID" value="KAI3403795.2"/>
    <property type="molecule type" value="Genomic_DNA"/>
</dbReference>
<name>A0AAI9SWF6_9ASCO</name>
<dbReference type="AlphaFoldDB" id="A0AAI9SWF6"/>
<proteinExistence type="inferred from homology"/>
<comment type="caution">
    <text evidence="8">The sequence shown here is derived from an EMBL/GenBank/DDBJ whole genome shotgun (WGS) entry which is preliminary data.</text>
</comment>
<dbReference type="SUPFAM" id="SSF81301">
    <property type="entry name" value="Nucleotidyltransferase"/>
    <property type="match status" value="1"/>
</dbReference>
<keyword evidence="9" id="KW-1185">Reference proteome</keyword>
<dbReference type="PANTHER" id="PTHR28087:SF1">
    <property type="entry name" value="ATPASE SYNTHESIS PROTEIN 25, MITOCHONDRIAL"/>
    <property type="match status" value="1"/>
</dbReference>
<dbReference type="GO" id="GO:0140053">
    <property type="term" value="P:mitochondrial gene expression"/>
    <property type="evidence" value="ECO:0007669"/>
    <property type="project" value="UniProtKB-UniRule"/>
</dbReference>
<evidence type="ECO:0000256" key="7">
    <source>
        <dbReference type="RuleBase" id="RU367062"/>
    </source>
</evidence>
<accession>A0AAI9SWF6</accession>
<evidence type="ECO:0000256" key="3">
    <source>
        <dbReference type="ARBA" id="ARBA00022792"/>
    </source>
</evidence>
<keyword evidence="5 7" id="KW-0496">Mitochondrion</keyword>
<protein>
    <recommendedName>
        <fullName evidence="7">ATPase synthesis protein 25</fullName>
    </recommendedName>
</protein>